<evidence type="ECO:0000313" key="3">
    <source>
        <dbReference type="Proteomes" id="UP001329430"/>
    </source>
</evidence>
<comment type="caution">
    <text evidence="2">The sequence shown here is derived from an EMBL/GenBank/DDBJ whole genome shotgun (WGS) entry which is preliminary data.</text>
</comment>
<dbReference type="AlphaFoldDB" id="A0AAN7VGQ9"/>
<organism evidence="2 3">
    <name type="scientific">Pyrocoelia pectoralis</name>
    <dbReference type="NCBI Taxonomy" id="417401"/>
    <lineage>
        <taxon>Eukaryota</taxon>
        <taxon>Metazoa</taxon>
        <taxon>Ecdysozoa</taxon>
        <taxon>Arthropoda</taxon>
        <taxon>Hexapoda</taxon>
        <taxon>Insecta</taxon>
        <taxon>Pterygota</taxon>
        <taxon>Neoptera</taxon>
        <taxon>Endopterygota</taxon>
        <taxon>Coleoptera</taxon>
        <taxon>Polyphaga</taxon>
        <taxon>Elateriformia</taxon>
        <taxon>Elateroidea</taxon>
        <taxon>Lampyridae</taxon>
        <taxon>Lampyrinae</taxon>
        <taxon>Pyrocoelia</taxon>
    </lineage>
</organism>
<dbReference type="GO" id="GO:0051082">
    <property type="term" value="F:unfolded protein binding"/>
    <property type="evidence" value="ECO:0007669"/>
    <property type="project" value="TreeGrafter"/>
</dbReference>
<dbReference type="EMBL" id="JAVRBK010000004">
    <property type="protein sequence ID" value="KAK5645326.1"/>
    <property type="molecule type" value="Genomic_DNA"/>
</dbReference>
<dbReference type="GO" id="GO:0070059">
    <property type="term" value="P:intrinsic apoptotic signaling pathway in response to endoplasmic reticulum stress"/>
    <property type="evidence" value="ECO:0007669"/>
    <property type="project" value="TreeGrafter"/>
</dbReference>
<dbReference type="GO" id="GO:0004674">
    <property type="term" value="F:protein serine/threonine kinase activity"/>
    <property type="evidence" value="ECO:0007669"/>
    <property type="project" value="InterPro"/>
</dbReference>
<sequence>MDSGKDPLIREYHEALALLEHEIREDINHSLHVTMQAKPSSCHKKCEELRNEDGKLTNLLGAIKGDTSQKNINAEFQSSINYLSELLNKIVQKFQYYWVRDTSHTCDHIKNNSRYPYNPESIKKLELIHVERLRAEFNDLVVQLNNSANDHLVECTKLMVEIENLFLNFKVRGKSIIDDTMPTMKENNYDEISTELIGDSDTKNECPEPSITSCIPPDHPDVLYLTEMLSIPPPRPRNYSKMLIDRENTMKNAYHLCDSIEALLDGDSDFEESKDDDDNSKCRKRLSIEENLLAVEKQSRQVKTSANLKIGCDPDNNYDFLPSRWCNVIKSFQLLKNHNLLLNGDIRVSGEDMHDLHIISTGGNFSPVILGLDSKDRPLAVKRIKAREDVSKLMKDLINPLLGLRNANVLHYFTCHHESNELVVATPLCEYNMGEYIMFIKQHGNMHLRAFDVVKQFLSGLKFLHDRKEPIVHGNLKPSNIFLDLNGNVRIAEFGIHKVGHFFGNHSYNLTKRLQALYTLTEAPNTSLIWFARETLNNFRDTACVLCTCASDVQVAGMIMHFIFSAGKHPFGETMDEILKNLENAVPRLHTNNIDLHDLISWMLLYDPGDRPSINQILNHVFFWTMDKKWRFILACAGLSTYGTTLDISVKDLFLFIKIIAVKENIKGKWISLTKRRFPNYNYSEEDEDSIAGFLAFIRCCVQNEMAYCVIGTHDLHNYILETFPALPLSLYRILESSQWLAHNVLKPFTTANCVSA</sequence>
<dbReference type="InterPro" id="IPR000719">
    <property type="entry name" value="Prot_kinase_dom"/>
</dbReference>
<name>A0AAN7VGQ9_9COLE</name>
<dbReference type="Proteomes" id="UP001329430">
    <property type="component" value="Chromosome 4"/>
</dbReference>
<dbReference type="GO" id="GO:0005524">
    <property type="term" value="F:ATP binding"/>
    <property type="evidence" value="ECO:0007669"/>
    <property type="project" value="InterPro"/>
</dbReference>
<dbReference type="Gene3D" id="1.10.510.10">
    <property type="entry name" value="Transferase(Phosphotransferase) domain 1"/>
    <property type="match status" value="1"/>
</dbReference>
<dbReference type="GO" id="GO:0004521">
    <property type="term" value="F:RNA endonuclease activity"/>
    <property type="evidence" value="ECO:0007669"/>
    <property type="project" value="InterPro"/>
</dbReference>
<dbReference type="PANTHER" id="PTHR13954:SF6">
    <property type="entry name" value="NON-SPECIFIC SERINE_THREONINE PROTEIN KINASE"/>
    <property type="match status" value="1"/>
</dbReference>
<dbReference type="GO" id="GO:1990604">
    <property type="term" value="C:IRE1-TRAF2-ASK1 complex"/>
    <property type="evidence" value="ECO:0007669"/>
    <property type="project" value="TreeGrafter"/>
</dbReference>
<dbReference type="PANTHER" id="PTHR13954">
    <property type="entry name" value="IRE1-RELATED"/>
    <property type="match status" value="1"/>
</dbReference>
<protein>
    <recommendedName>
        <fullName evidence="1">Protein kinase domain-containing protein</fullName>
    </recommendedName>
</protein>
<feature type="domain" description="Protein kinase" evidence="1">
    <location>
        <begin position="354"/>
        <end position="623"/>
    </location>
</feature>
<dbReference type="SUPFAM" id="SSF56112">
    <property type="entry name" value="Protein kinase-like (PK-like)"/>
    <property type="match status" value="1"/>
</dbReference>
<dbReference type="InterPro" id="IPR011009">
    <property type="entry name" value="Kinase-like_dom_sf"/>
</dbReference>
<proteinExistence type="predicted"/>
<reference evidence="2 3" key="1">
    <citation type="journal article" date="2024" name="Insects">
        <title>An Improved Chromosome-Level Genome Assembly of the Firefly Pyrocoelia pectoralis.</title>
        <authorList>
            <person name="Fu X."/>
            <person name="Meyer-Rochow V.B."/>
            <person name="Ballantyne L."/>
            <person name="Zhu X."/>
        </authorList>
    </citation>
    <scope>NUCLEOTIDE SEQUENCE [LARGE SCALE GENOMIC DNA]</scope>
    <source>
        <strain evidence="2">XCY_ONT2</strain>
    </source>
</reference>
<keyword evidence="3" id="KW-1185">Reference proteome</keyword>
<evidence type="ECO:0000259" key="1">
    <source>
        <dbReference type="PROSITE" id="PS50011"/>
    </source>
</evidence>
<evidence type="ECO:0000313" key="2">
    <source>
        <dbReference type="EMBL" id="KAK5645326.1"/>
    </source>
</evidence>
<dbReference type="PROSITE" id="PS50011">
    <property type="entry name" value="PROTEIN_KINASE_DOM"/>
    <property type="match status" value="1"/>
</dbReference>
<dbReference type="Pfam" id="PF00069">
    <property type="entry name" value="Pkinase"/>
    <property type="match status" value="1"/>
</dbReference>
<accession>A0AAN7VGQ9</accession>
<dbReference type="InterPro" id="IPR045133">
    <property type="entry name" value="IRE1/2-like"/>
</dbReference>
<dbReference type="GO" id="GO:0036498">
    <property type="term" value="P:IRE1-mediated unfolded protein response"/>
    <property type="evidence" value="ECO:0007669"/>
    <property type="project" value="TreeGrafter"/>
</dbReference>
<gene>
    <name evidence="2" type="ORF">RI129_006626</name>
</gene>